<comment type="catalytic activity">
    <reaction evidence="9 10">
        <text>guanosine(37) in tRNA + S-adenosyl-L-methionine = N(1)-methylguanosine(37) in tRNA + S-adenosyl-L-homocysteine + H(+)</text>
        <dbReference type="Rhea" id="RHEA:36899"/>
        <dbReference type="Rhea" id="RHEA-COMP:10145"/>
        <dbReference type="Rhea" id="RHEA-COMP:10147"/>
        <dbReference type="ChEBI" id="CHEBI:15378"/>
        <dbReference type="ChEBI" id="CHEBI:57856"/>
        <dbReference type="ChEBI" id="CHEBI:59789"/>
        <dbReference type="ChEBI" id="CHEBI:73542"/>
        <dbReference type="ChEBI" id="CHEBI:74269"/>
        <dbReference type="EC" id="2.1.1.228"/>
    </reaction>
</comment>
<feature type="compositionally biased region" description="Polar residues" evidence="11">
    <location>
        <begin position="350"/>
        <end position="361"/>
    </location>
</feature>
<feature type="binding site" evidence="10">
    <location>
        <position position="235"/>
    </location>
    <ligand>
        <name>S-adenosyl-L-methionine</name>
        <dbReference type="ChEBI" id="CHEBI:59789"/>
    </ligand>
</feature>
<evidence type="ECO:0000259" key="12">
    <source>
        <dbReference type="PROSITE" id="PS51684"/>
    </source>
</evidence>
<dbReference type="HAMAP" id="MF_03152">
    <property type="entry name" value="TRM5"/>
    <property type="match status" value="1"/>
</dbReference>
<dbReference type="Proteomes" id="UP000092666">
    <property type="component" value="Unassembled WGS sequence"/>
</dbReference>
<keyword evidence="4 10" id="KW-0808">Transferase</keyword>
<dbReference type="GO" id="GO:0005634">
    <property type="term" value="C:nucleus"/>
    <property type="evidence" value="ECO:0007669"/>
    <property type="project" value="UniProtKB-SubCell"/>
</dbReference>
<evidence type="ECO:0000256" key="3">
    <source>
        <dbReference type="ARBA" id="ARBA00022603"/>
    </source>
</evidence>
<feature type="region of interest" description="Disordered" evidence="11">
    <location>
        <begin position="317"/>
        <end position="361"/>
    </location>
</feature>
<dbReference type="GO" id="GO:0070901">
    <property type="term" value="P:mitochondrial tRNA methylation"/>
    <property type="evidence" value="ECO:0007669"/>
    <property type="project" value="UniProtKB-ARBA"/>
</dbReference>
<dbReference type="SUPFAM" id="SSF53335">
    <property type="entry name" value="S-adenosyl-L-methionine-dependent methyltransferases"/>
    <property type="match status" value="1"/>
</dbReference>
<reference evidence="14" key="2">
    <citation type="submission" date="2013-12" db="EMBL/GenBank/DDBJ databases">
        <title>Evolution of pathogenesis and genome organization in the Tremellales.</title>
        <authorList>
            <person name="Cuomo C."/>
            <person name="Litvintseva A."/>
            <person name="Heitman J."/>
            <person name="Chen Y."/>
            <person name="Sun S."/>
            <person name="Springer D."/>
            <person name="Dromer F."/>
            <person name="Young S."/>
            <person name="Zeng Q."/>
            <person name="Chapman S."/>
            <person name="Gujja S."/>
            <person name="Saif S."/>
            <person name="Birren B."/>
        </authorList>
    </citation>
    <scope>NUCLEOTIDE SEQUENCE [LARGE SCALE GENOMIC DNA]</scope>
    <source>
        <strain evidence="14">BCC8398</strain>
    </source>
</reference>
<dbReference type="STRING" id="1296120.A0A1B9GVX2"/>
<feature type="binding site" evidence="10">
    <location>
        <begin position="301"/>
        <end position="302"/>
    </location>
    <ligand>
        <name>S-adenosyl-L-methionine</name>
        <dbReference type="ChEBI" id="CHEBI:59789"/>
    </ligand>
</feature>
<dbReference type="InterPro" id="IPR025792">
    <property type="entry name" value="tRNA_Gua_MeTrfase_euk"/>
</dbReference>
<keyword evidence="5 10" id="KW-0949">S-adenosyl-L-methionine</keyword>
<evidence type="ECO:0000256" key="6">
    <source>
        <dbReference type="ARBA" id="ARBA00022694"/>
    </source>
</evidence>
<keyword evidence="3 10" id="KW-0489">Methyltransferase</keyword>
<dbReference type="EC" id="2.1.1.228" evidence="10"/>
<reference evidence="13 14" key="1">
    <citation type="submission" date="2013-07" db="EMBL/GenBank/DDBJ databases">
        <title>The Genome Sequence of Cryptococcus heveanensis BCC8398.</title>
        <authorList>
            <consortium name="The Broad Institute Genome Sequencing Platform"/>
            <person name="Cuomo C."/>
            <person name="Litvintseva A."/>
            <person name="Chen Y."/>
            <person name="Heitman J."/>
            <person name="Sun S."/>
            <person name="Springer D."/>
            <person name="Dromer F."/>
            <person name="Young S.K."/>
            <person name="Zeng Q."/>
            <person name="Gargeya S."/>
            <person name="Fitzgerald M."/>
            <person name="Abouelleil A."/>
            <person name="Alvarado L."/>
            <person name="Berlin A.M."/>
            <person name="Chapman S.B."/>
            <person name="Dewar J."/>
            <person name="Goldberg J."/>
            <person name="Griggs A."/>
            <person name="Gujja S."/>
            <person name="Hansen M."/>
            <person name="Howarth C."/>
            <person name="Imamovic A."/>
            <person name="Larimer J."/>
            <person name="McCowan C."/>
            <person name="Murphy C."/>
            <person name="Pearson M."/>
            <person name="Priest M."/>
            <person name="Roberts A."/>
            <person name="Saif S."/>
            <person name="Shea T."/>
            <person name="Sykes S."/>
            <person name="Wortman J."/>
            <person name="Nusbaum C."/>
            <person name="Birren B."/>
        </authorList>
    </citation>
    <scope>NUCLEOTIDE SEQUENCE [LARGE SCALE GENOMIC DNA]</scope>
    <source>
        <strain evidence="13 14">BCC8398</strain>
    </source>
</reference>
<dbReference type="GO" id="GO:0002939">
    <property type="term" value="P:tRNA N1-guanine methylation"/>
    <property type="evidence" value="ECO:0007669"/>
    <property type="project" value="TreeGrafter"/>
</dbReference>
<keyword evidence="8 10" id="KW-0539">Nucleus</keyword>
<comment type="similarity">
    <text evidence="10">Belongs to the TRM5 / TYW2 family.</text>
</comment>
<dbReference type="InterPro" id="IPR030382">
    <property type="entry name" value="MeTrfase_TRM5/TYW2"/>
</dbReference>
<dbReference type="InterPro" id="IPR056744">
    <property type="entry name" value="TRM5/TYW2-like_N"/>
</dbReference>
<comment type="subcellular location">
    <subcellularLocation>
        <location evidence="10">Mitochondrion matrix</location>
    </subcellularLocation>
    <subcellularLocation>
        <location evidence="10">Nucleus</location>
    </subcellularLocation>
    <subcellularLocation>
        <location evidence="10">Cytoplasm</location>
    </subcellularLocation>
    <text evidence="10">Predominantly in the mitochondria and in the nucleus.</text>
</comment>
<dbReference type="Pfam" id="PF25133">
    <property type="entry name" value="TYW2_N_2"/>
    <property type="match status" value="1"/>
</dbReference>
<dbReference type="PANTHER" id="PTHR23245:SF36">
    <property type="entry name" value="TRNA (GUANINE(37)-N1)-METHYLTRANSFERASE"/>
    <property type="match status" value="1"/>
</dbReference>
<evidence type="ECO:0000256" key="9">
    <source>
        <dbReference type="ARBA" id="ARBA00047783"/>
    </source>
</evidence>
<feature type="domain" description="SAM-dependent methyltransferase TRM5/TYW2-type" evidence="12">
    <location>
        <begin position="146"/>
        <end position="567"/>
    </location>
</feature>
<evidence type="ECO:0000313" key="13">
    <source>
        <dbReference type="EMBL" id="OCF35178.1"/>
    </source>
</evidence>
<dbReference type="InterPro" id="IPR056743">
    <property type="entry name" value="TRM5-TYW2-like_MTfase"/>
</dbReference>
<dbReference type="FunFam" id="3.30.300.110:FF:000001">
    <property type="entry name" value="tRNA (guanine(37)-N1)-methyltransferase"/>
    <property type="match status" value="1"/>
</dbReference>
<comment type="function">
    <text evidence="10">Specifically methylates the N1 position of guanosine-37 in various cytoplasmic and mitochondrial tRNAs. Methylation is not dependent on the nature of the nucleoside 5' of the target nucleoside. This is the first step in the biosynthesis of wybutosine (yW), a modified base adjacent to the anticodon of tRNAs and required for accurate decoding.</text>
</comment>
<feature type="compositionally biased region" description="Basic and acidic residues" evidence="11">
    <location>
        <begin position="327"/>
        <end position="344"/>
    </location>
</feature>
<dbReference type="GO" id="GO:0005759">
    <property type="term" value="C:mitochondrial matrix"/>
    <property type="evidence" value="ECO:0007669"/>
    <property type="project" value="UniProtKB-SubCell"/>
</dbReference>
<dbReference type="OrthoDB" id="408788at2759"/>
<keyword evidence="2 10" id="KW-0963">Cytoplasm</keyword>
<evidence type="ECO:0000256" key="4">
    <source>
        <dbReference type="ARBA" id="ARBA00022679"/>
    </source>
</evidence>
<name>A0A1B9GVX2_9TREE</name>
<accession>A0A1B9GVX2</accession>
<feature type="binding site" evidence="10">
    <location>
        <begin position="273"/>
        <end position="274"/>
    </location>
    <ligand>
        <name>S-adenosyl-L-methionine</name>
        <dbReference type="ChEBI" id="CHEBI:59789"/>
    </ligand>
</feature>
<dbReference type="Gene3D" id="3.40.50.150">
    <property type="entry name" value="Vaccinia Virus protein VP39"/>
    <property type="match status" value="2"/>
</dbReference>
<evidence type="ECO:0000256" key="5">
    <source>
        <dbReference type="ARBA" id="ARBA00022691"/>
    </source>
</evidence>
<dbReference type="EMBL" id="KI669500">
    <property type="protein sequence ID" value="OCF35178.1"/>
    <property type="molecule type" value="Genomic_DNA"/>
</dbReference>
<comment type="similarity">
    <text evidence="1">Belongs to the class I-like SAM-binding methyltransferase superfamily. TRM5/TYW2 family.</text>
</comment>
<keyword evidence="6 10" id="KW-0819">tRNA processing</keyword>
<dbReference type="GO" id="GO:0052906">
    <property type="term" value="F:tRNA (guanine(37)-N1)-methyltransferase activity"/>
    <property type="evidence" value="ECO:0007669"/>
    <property type="project" value="UniProtKB-UniRule"/>
</dbReference>
<evidence type="ECO:0000256" key="7">
    <source>
        <dbReference type="ARBA" id="ARBA00023128"/>
    </source>
</evidence>
<dbReference type="PROSITE" id="PS51684">
    <property type="entry name" value="SAM_MT_TRM5_TYW2"/>
    <property type="match status" value="1"/>
</dbReference>
<evidence type="ECO:0000256" key="11">
    <source>
        <dbReference type="SAM" id="MobiDB-lite"/>
    </source>
</evidence>
<sequence>MSATSYSASHIPHGALKEYMKPPQLIGMQTLDRKAFDVSVPILSAAVEASKIGKLRPHPALKNCTLDLPKIKMIVDSPEGDKGIKYFRLHVSEENQLPEETRGVIAAETKGLRRETVHLGYDNWNTSEILAAVLPTTESDDIPSSFTSTGHIAHMNLREEWLPYRHLIGEVILDKNPGLRTVVNKLDTIHAQYRYFDMEVIAGDKDYITTLNESSCSFTFDFSRVYWNSRLHHEHERLISLFPPNSLVADVMAGVGPFAVPAAKRGSYVLGNDLNPESVKWMRENRVKNHVENNLRVFEQDGAAFIQSAALEAWRNPFKASAGPSKTEQRKQAKEARRERERRAKAAGTMSENPQAEGSTTAASKLLQTTVDAISNVTASLSLAASNLAGSATMSTSSATESGTSANIDSTTSQPSAIAVAAASASASSSAFAPSPVPDPPRIIQHFIMNLPDSALTFLGAYRGCFTLLLTDDDFVNQYGADIATSTSDGSAVTEPGRKNRLEMPLVHVYCFTREVEREKAEPDILARATQYLEYTLTPQSEGYNLHLVRSVAPNKDMYCLTFRLPKQVAFAPLPSSNC</sequence>
<evidence type="ECO:0000313" key="14">
    <source>
        <dbReference type="Proteomes" id="UP000092666"/>
    </source>
</evidence>
<protein>
    <recommendedName>
        <fullName evidence="10">tRNA (guanine(37)-N1)-methyltransferase</fullName>
        <ecNumber evidence="10">2.1.1.228</ecNumber>
    </recommendedName>
    <alternativeName>
        <fullName evidence="10">M1G-methyltransferase</fullName>
    </alternativeName>
    <alternativeName>
        <fullName evidence="10">tRNA [GM37] methyltransferase</fullName>
    </alternativeName>
    <alternativeName>
        <fullName evidence="10">tRNA methyltransferase 5</fullName>
    </alternativeName>
</protein>
<dbReference type="AlphaFoldDB" id="A0A1B9GVX2"/>
<evidence type="ECO:0000256" key="1">
    <source>
        <dbReference type="ARBA" id="ARBA00009775"/>
    </source>
</evidence>
<gene>
    <name evidence="10" type="primary">TRM5</name>
    <name evidence="13" type="ORF">I316_03220</name>
</gene>
<dbReference type="PANTHER" id="PTHR23245">
    <property type="entry name" value="TRNA METHYLTRANSFERASE"/>
    <property type="match status" value="1"/>
</dbReference>
<organism evidence="13 14">
    <name type="scientific">Kwoniella heveanensis BCC8398</name>
    <dbReference type="NCBI Taxonomy" id="1296120"/>
    <lineage>
        <taxon>Eukaryota</taxon>
        <taxon>Fungi</taxon>
        <taxon>Dikarya</taxon>
        <taxon>Basidiomycota</taxon>
        <taxon>Agaricomycotina</taxon>
        <taxon>Tremellomycetes</taxon>
        <taxon>Tremellales</taxon>
        <taxon>Cryptococcaceae</taxon>
        <taxon>Kwoniella</taxon>
    </lineage>
</organism>
<proteinExistence type="inferred from homology"/>
<evidence type="ECO:0000256" key="10">
    <source>
        <dbReference type="HAMAP-Rule" id="MF_03152"/>
    </source>
</evidence>
<feature type="binding site" evidence="10">
    <location>
        <position position="450"/>
    </location>
    <ligand>
        <name>S-adenosyl-L-methionine</name>
        <dbReference type="ChEBI" id="CHEBI:59789"/>
    </ligand>
</feature>
<dbReference type="Pfam" id="PF02475">
    <property type="entry name" value="TRM5-TYW2_MTfase"/>
    <property type="match status" value="1"/>
</dbReference>
<keyword evidence="7 10" id="KW-0496">Mitochondrion</keyword>
<dbReference type="Gene3D" id="3.30.300.110">
    <property type="entry name" value="Met-10+ protein-like domains"/>
    <property type="match status" value="1"/>
</dbReference>
<keyword evidence="14" id="KW-1185">Reference proteome</keyword>
<evidence type="ECO:0000256" key="2">
    <source>
        <dbReference type="ARBA" id="ARBA00022490"/>
    </source>
</evidence>
<dbReference type="InterPro" id="IPR029063">
    <property type="entry name" value="SAM-dependent_MTases_sf"/>
</dbReference>
<evidence type="ECO:0000256" key="8">
    <source>
        <dbReference type="ARBA" id="ARBA00023242"/>
    </source>
</evidence>
<comment type="subunit">
    <text evidence="10">Monomer.</text>
</comment>